<dbReference type="PRINTS" id="PR00781">
    <property type="entry name" value="LIPOSIGPTASE"/>
</dbReference>
<dbReference type="PANTHER" id="PTHR33695:SF1">
    <property type="entry name" value="LIPOPROTEIN SIGNAL PEPTIDASE"/>
    <property type="match status" value="1"/>
</dbReference>
<comment type="function">
    <text evidence="9 10">This protein specifically catalyzes the removal of signal peptides from prolipoproteins.</text>
</comment>
<name>A0A4U8QCS4_9FIRM</name>
<dbReference type="GO" id="GO:0004190">
    <property type="term" value="F:aspartic-type endopeptidase activity"/>
    <property type="evidence" value="ECO:0007669"/>
    <property type="project" value="UniProtKB-UniRule"/>
</dbReference>
<comment type="pathway">
    <text evidence="9">Protein modification; lipoprotein biosynthesis (signal peptide cleavage).</text>
</comment>
<protein>
    <recommendedName>
        <fullName evidence="9">Lipoprotein signal peptidase</fullName>
        <ecNumber evidence="9">3.4.23.36</ecNumber>
    </recommendedName>
    <alternativeName>
        <fullName evidence="9">Prolipoprotein signal peptidase</fullName>
    </alternativeName>
    <alternativeName>
        <fullName evidence="9">Signal peptidase II</fullName>
        <shortName evidence="9">SPase II</shortName>
    </alternativeName>
</protein>
<evidence type="ECO:0000256" key="7">
    <source>
        <dbReference type="ARBA" id="ARBA00022989"/>
    </source>
</evidence>
<keyword evidence="4 9" id="KW-0812">Transmembrane</keyword>
<proteinExistence type="inferred from homology"/>
<sequence>MNKNNKKLICWVMGIIAFALLLGLDQFTKHLAVSNLAGQEPFVLIPGVFELQYLENRGAAFGMFQNQRWLFLIMAVIILAFIGYCYQKFPVTKHYLWLRITCVLLGAGAVGNMIDRVVNGFVVDFFYFSLIDFPIFNVADCYVVVSLILLIILIFFYYKEEDFACLSLRHKTASKEEN</sequence>
<evidence type="ECO:0000256" key="8">
    <source>
        <dbReference type="ARBA" id="ARBA00023136"/>
    </source>
</evidence>
<dbReference type="Proteomes" id="UP000306509">
    <property type="component" value="Unassembled WGS sequence"/>
</dbReference>
<organism evidence="12 13">
    <name type="scientific">Robinsoniella peoriensis</name>
    <dbReference type="NCBI Taxonomy" id="180332"/>
    <lineage>
        <taxon>Bacteria</taxon>
        <taxon>Bacillati</taxon>
        <taxon>Bacillota</taxon>
        <taxon>Clostridia</taxon>
        <taxon>Lachnospirales</taxon>
        <taxon>Lachnospiraceae</taxon>
        <taxon>Robinsoniella</taxon>
    </lineage>
</organism>
<feature type="transmembrane region" description="Helical" evidence="9">
    <location>
        <begin position="69"/>
        <end position="86"/>
    </location>
</feature>
<dbReference type="UniPathway" id="UPA00665"/>
<dbReference type="EMBL" id="QGQD01000006">
    <property type="protein sequence ID" value="TLD02841.1"/>
    <property type="molecule type" value="Genomic_DNA"/>
</dbReference>
<keyword evidence="13" id="KW-1185">Reference proteome</keyword>
<keyword evidence="8 9" id="KW-0472">Membrane</keyword>
<evidence type="ECO:0000256" key="3">
    <source>
        <dbReference type="ARBA" id="ARBA00022670"/>
    </source>
</evidence>
<gene>
    <name evidence="12" type="primary">lspA_1</name>
    <name evidence="9" type="synonym">lspA</name>
    <name evidence="12" type="ORF">DSM106044_00340</name>
</gene>
<dbReference type="PROSITE" id="PS00855">
    <property type="entry name" value="SPASE_II"/>
    <property type="match status" value="1"/>
</dbReference>
<dbReference type="RefSeq" id="WP_027294074.1">
    <property type="nucleotide sequence ID" value="NZ_CAUSDN010000032.1"/>
</dbReference>
<keyword evidence="5 9" id="KW-0064">Aspartyl protease</keyword>
<feature type="transmembrane region" description="Helical" evidence="9">
    <location>
        <begin position="134"/>
        <end position="158"/>
    </location>
</feature>
<evidence type="ECO:0000256" key="4">
    <source>
        <dbReference type="ARBA" id="ARBA00022692"/>
    </source>
</evidence>
<dbReference type="HAMAP" id="MF_00161">
    <property type="entry name" value="LspA"/>
    <property type="match status" value="1"/>
</dbReference>
<dbReference type="EC" id="3.4.23.36" evidence="9"/>
<keyword evidence="12" id="KW-0449">Lipoprotein</keyword>
<keyword evidence="6 9" id="KW-0378">Hydrolase</keyword>
<evidence type="ECO:0000313" key="12">
    <source>
        <dbReference type="EMBL" id="TLD02841.1"/>
    </source>
</evidence>
<keyword evidence="2 9" id="KW-1003">Cell membrane</keyword>
<comment type="catalytic activity">
    <reaction evidence="9 10">
        <text>Release of signal peptides from bacterial membrane prolipoproteins. Hydrolyzes -Xaa-Yaa-Zaa-|-(S,diacylglyceryl)Cys-, in which Xaa is hydrophobic (preferably Leu), and Yaa (Ala or Ser) and Zaa (Gly or Ala) have small, neutral side chains.</text>
        <dbReference type="EC" id="3.4.23.36"/>
    </reaction>
</comment>
<dbReference type="PANTHER" id="PTHR33695">
    <property type="entry name" value="LIPOPROTEIN SIGNAL PEPTIDASE"/>
    <property type="match status" value="1"/>
</dbReference>
<feature type="active site" evidence="9">
    <location>
        <position position="124"/>
    </location>
</feature>
<dbReference type="AlphaFoldDB" id="A0A4U8QCS4"/>
<dbReference type="GO" id="GO:0006508">
    <property type="term" value="P:proteolysis"/>
    <property type="evidence" value="ECO:0007669"/>
    <property type="project" value="UniProtKB-KW"/>
</dbReference>
<evidence type="ECO:0000256" key="1">
    <source>
        <dbReference type="ARBA" id="ARBA00006139"/>
    </source>
</evidence>
<reference evidence="12 13" key="1">
    <citation type="journal article" date="2019" name="Anaerobe">
        <title>Detection of Robinsoniella peoriensis in multiple bone samples of a trauma patient.</title>
        <authorList>
            <person name="Schrottner P."/>
            <person name="Hartwich K."/>
            <person name="Bunk B."/>
            <person name="Schober I."/>
            <person name="Helbig S."/>
            <person name="Rudolph W.W."/>
            <person name="Gunzer F."/>
        </authorList>
    </citation>
    <scope>NUCLEOTIDE SEQUENCE [LARGE SCALE GENOMIC DNA]</scope>
    <source>
        <strain evidence="12 13">DSM 106044</strain>
    </source>
</reference>
<evidence type="ECO:0000256" key="6">
    <source>
        <dbReference type="ARBA" id="ARBA00022801"/>
    </source>
</evidence>
<dbReference type="GO" id="GO:0005886">
    <property type="term" value="C:plasma membrane"/>
    <property type="evidence" value="ECO:0007669"/>
    <property type="project" value="UniProtKB-SubCell"/>
</dbReference>
<comment type="caution">
    <text evidence="9">Lacks conserved residue(s) required for the propagation of feature annotation.</text>
</comment>
<evidence type="ECO:0000313" key="13">
    <source>
        <dbReference type="Proteomes" id="UP000306509"/>
    </source>
</evidence>
<dbReference type="NCBIfam" id="TIGR00077">
    <property type="entry name" value="lspA"/>
    <property type="match status" value="1"/>
</dbReference>
<dbReference type="InterPro" id="IPR001872">
    <property type="entry name" value="Peptidase_A8"/>
</dbReference>
<comment type="caution">
    <text evidence="12">The sequence shown here is derived from an EMBL/GenBank/DDBJ whole genome shotgun (WGS) entry which is preliminary data.</text>
</comment>
<comment type="subcellular location">
    <subcellularLocation>
        <location evidence="9">Cell membrane</location>
        <topology evidence="9">Multi-pass membrane protein</topology>
    </subcellularLocation>
</comment>
<dbReference type="Pfam" id="PF01252">
    <property type="entry name" value="Peptidase_A8"/>
    <property type="match status" value="1"/>
</dbReference>
<evidence type="ECO:0000256" key="2">
    <source>
        <dbReference type="ARBA" id="ARBA00022475"/>
    </source>
</evidence>
<evidence type="ECO:0000256" key="10">
    <source>
        <dbReference type="RuleBase" id="RU000594"/>
    </source>
</evidence>
<evidence type="ECO:0000256" key="5">
    <source>
        <dbReference type="ARBA" id="ARBA00022750"/>
    </source>
</evidence>
<accession>A0A4U8QCS4</accession>
<feature type="active site" evidence="9">
    <location>
        <position position="140"/>
    </location>
</feature>
<evidence type="ECO:0000256" key="9">
    <source>
        <dbReference type="HAMAP-Rule" id="MF_00161"/>
    </source>
</evidence>
<keyword evidence="7 9" id="KW-1133">Transmembrane helix</keyword>
<feature type="transmembrane region" description="Helical" evidence="9">
    <location>
        <begin position="95"/>
        <end position="114"/>
    </location>
</feature>
<evidence type="ECO:0000256" key="11">
    <source>
        <dbReference type="RuleBase" id="RU004181"/>
    </source>
</evidence>
<comment type="similarity">
    <text evidence="1 9 11">Belongs to the peptidase A8 family.</text>
</comment>
<dbReference type="STRING" id="180332.GCA_000797495_05525"/>
<keyword evidence="3 9" id="KW-0645">Protease</keyword>